<dbReference type="AlphaFoldDB" id="A0A5N6SYK1"/>
<dbReference type="InterPro" id="IPR041677">
    <property type="entry name" value="DNA2/NAM7_AAA_11"/>
</dbReference>
<dbReference type="EMBL" id="ML743569">
    <property type="protein sequence ID" value="KAE8138859.1"/>
    <property type="molecule type" value="Genomic_DNA"/>
</dbReference>
<reference evidence="4 5" key="1">
    <citation type="submission" date="2019-04" db="EMBL/GenBank/DDBJ databases">
        <title>Friends and foes A comparative genomics study of 23 Aspergillus species from section Flavi.</title>
        <authorList>
            <consortium name="DOE Joint Genome Institute"/>
            <person name="Kjaerbolling I."/>
            <person name="Vesth T."/>
            <person name="Frisvad J.C."/>
            <person name="Nybo J.L."/>
            <person name="Theobald S."/>
            <person name="Kildgaard S."/>
            <person name="Isbrandt T."/>
            <person name="Kuo A."/>
            <person name="Sato A."/>
            <person name="Lyhne E.K."/>
            <person name="Kogle M.E."/>
            <person name="Wiebenga A."/>
            <person name="Kun R.S."/>
            <person name="Lubbers R.J."/>
            <person name="Makela M.R."/>
            <person name="Barry K."/>
            <person name="Chovatia M."/>
            <person name="Clum A."/>
            <person name="Daum C."/>
            <person name="Haridas S."/>
            <person name="He G."/>
            <person name="LaButti K."/>
            <person name="Lipzen A."/>
            <person name="Mondo S."/>
            <person name="Riley R."/>
            <person name="Salamov A."/>
            <person name="Simmons B.A."/>
            <person name="Magnuson J.K."/>
            <person name="Henrissat B."/>
            <person name="Mortensen U.H."/>
            <person name="Larsen T.O."/>
            <person name="Devries R.P."/>
            <person name="Grigoriev I.V."/>
            <person name="Machida M."/>
            <person name="Baker S.E."/>
            <person name="Andersen M.R."/>
        </authorList>
    </citation>
    <scope>NUCLEOTIDE SEQUENCE [LARGE SCALE GENOMIC DNA]</scope>
    <source>
        <strain evidence="4 5">CBS 117625</strain>
    </source>
</reference>
<name>A0A5N6SYK1_ASPPS</name>
<keyword evidence="1" id="KW-0547">Nucleotide-binding</keyword>
<dbReference type="Proteomes" id="UP000325672">
    <property type="component" value="Unassembled WGS sequence"/>
</dbReference>
<accession>A0A5N6SYK1</accession>
<proteinExistence type="predicted"/>
<dbReference type="GO" id="GO:0016787">
    <property type="term" value="F:hydrolase activity"/>
    <property type="evidence" value="ECO:0007669"/>
    <property type="project" value="UniProtKB-KW"/>
</dbReference>
<keyword evidence="4" id="KW-0378">Hydrolase</keyword>
<dbReference type="CDD" id="cd18808">
    <property type="entry name" value="SF1_C_Upf1"/>
    <property type="match status" value="1"/>
</dbReference>
<dbReference type="GO" id="GO:0004386">
    <property type="term" value="F:helicase activity"/>
    <property type="evidence" value="ECO:0007669"/>
    <property type="project" value="InterPro"/>
</dbReference>
<dbReference type="RefSeq" id="XP_031914922.1">
    <property type="nucleotide sequence ID" value="XM_032061863.1"/>
</dbReference>
<keyword evidence="1" id="KW-0347">Helicase</keyword>
<dbReference type="Pfam" id="PF13087">
    <property type="entry name" value="AAA_12"/>
    <property type="match status" value="1"/>
</dbReference>
<dbReference type="SUPFAM" id="SSF52540">
    <property type="entry name" value="P-loop containing nucleoside triphosphate hydrolases"/>
    <property type="match status" value="1"/>
</dbReference>
<dbReference type="GeneID" id="43646073"/>
<dbReference type="Gene3D" id="3.40.50.300">
    <property type="entry name" value="P-loop containing nucleotide triphosphate hydrolases"/>
    <property type="match status" value="2"/>
</dbReference>
<dbReference type="PANTHER" id="PTHR10887:SF495">
    <property type="entry name" value="HELICASE SENATAXIN ISOFORM X1-RELATED"/>
    <property type="match status" value="1"/>
</dbReference>
<dbReference type="InterPro" id="IPR047187">
    <property type="entry name" value="SF1_C_Upf1"/>
</dbReference>
<dbReference type="PANTHER" id="PTHR10887">
    <property type="entry name" value="DNA2/NAM7 HELICASE FAMILY"/>
    <property type="match status" value="1"/>
</dbReference>
<protein>
    <submittedName>
        <fullName evidence="4">P-loop containing nucleoside triphosphate hydrolase protein</fullName>
    </submittedName>
</protein>
<feature type="domain" description="DNA2/NAM7 helicase-like C-terminal" evidence="3">
    <location>
        <begin position="844"/>
        <end position="1037"/>
    </location>
</feature>
<dbReference type="InterPro" id="IPR027417">
    <property type="entry name" value="P-loop_NTPase"/>
</dbReference>
<evidence type="ECO:0000256" key="1">
    <source>
        <dbReference type="ARBA" id="ARBA00022806"/>
    </source>
</evidence>
<gene>
    <name evidence="4" type="ORF">BDV38DRAFT_291888</name>
</gene>
<dbReference type="InterPro" id="IPR045055">
    <property type="entry name" value="DNA2/NAM7-like"/>
</dbReference>
<keyword evidence="5" id="KW-1185">Reference proteome</keyword>
<dbReference type="Pfam" id="PF13086">
    <property type="entry name" value="AAA_11"/>
    <property type="match status" value="1"/>
</dbReference>
<evidence type="ECO:0000259" key="2">
    <source>
        <dbReference type="Pfam" id="PF13086"/>
    </source>
</evidence>
<keyword evidence="1" id="KW-0067">ATP-binding</keyword>
<organism evidence="4 5">
    <name type="scientific">Aspergillus pseudotamarii</name>
    <dbReference type="NCBI Taxonomy" id="132259"/>
    <lineage>
        <taxon>Eukaryota</taxon>
        <taxon>Fungi</taxon>
        <taxon>Dikarya</taxon>
        <taxon>Ascomycota</taxon>
        <taxon>Pezizomycotina</taxon>
        <taxon>Eurotiomycetes</taxon>
        <taxon>Eurotiomycetidae</taxon>
        <taxon>Eurotiales</taxon>
        <taxon>Aspergillaceae</taxon>
        <taxon>Aspergillus</taxon>
        <taxon>Aspergillus subgen. Circumdati</taxon>
    </lineage>
</organism>
<dbReference type="OrthoDB" id="6513042at2759"/>
<sequence length="1091" mass="122838">MSTEFRSEIIEFSRNLQSSLGWYNAFEPDTHGVLSGKPENLRKHRESCITLHGYQSFECEVICAFSLRPVSADKFRDFGNTNDTTFRFALTGGNETPAFRVNLCLQGKKRAWYFRLLWTASGEKGFQTARPDNVATEIPAPGFYTFSNRLQSVQWMGGPTEILNEYLAQLTRGKAGSEYYQVYWTHSQPPVAYGFDVPQNIDDDLSTAQKTTLHFFRRARDPDMSIRIATRARATLMDAWKRMCAMPVPTFAAYPLYDCRYVVEQARCARMRNIPPITDPLVEAHHRRRVKGWMNTPPGYDRVTAIVSVPVKYAFINEREYEVIRTIGLRREAEHQKSQYIGIFNHEYAFDIYPVSTIHGNRNPVMDEYFYGLLEVTPAPGAASNTFTEQSLAIPEPGTYVVVTERRRAASSSAGENKWPGVLINPPKLPPNITVPPNFVCIRIKRPERSDATGNVLRLEGNVSFGREEAAFVQLSNAIQAVMYGNKDLGVPRNNPLKTLLLGRDNYTICLHRKLEALPTDATSYLDRIRHRMNVEQYQAVESALSVGETFRELVTLVTGPPGTGKTSVSARIALYHYETKKPLLIVCGSNQGLDVISKRILKSLGLSNELSGPVGIFRLDTEYQEEAESQFAPGIQAGSDTEFVSKIRSDLGQLGISDEEFNLLRSSVESSTSKENKLSLGHHIIQRLDYAKWLGSRWLESEDEEVILLWTFLTYQEALARRGFLFLEDVSEGAADYRRAVVNAADTLVGEDSAEMLANLITRRKAAWRELQRFYLKRARIVLCTASTAGRKEASQLTEATAVNGIARYLGSVKKIVLSGDIRQLGPTVTSIYANEFYDFEKLSLFERLLSQDVPDVKLLRQYRMTPQIAQFPNKEFYGDRLVTDPTADTHCMEFQAVMKERYGVKSGDCYFLSITHSSLWRRRNASSMFNPEYVAEVTELARAFINASICQEDILILSYYSEEIRVLKQAIHGILKYGAVEIKSVDSAQGSEARVVILSTTRPGGSLGMGFVADRQRQNVAITRARQGLVIVGHAGMGNSSSAAAQSWVKLVQHYRENGRLISTKGNRHNLVNALKIPNEKNFTQVTAR</sequence>
<dbReference type="InterPro" id="IPR041679">
    <property type="entry name" value="DNA2/NAM7-like_C"/>
</dbReference>
<evidence type="ECO:0000313" key="5">
    <source>
        <dbReference type="Proteomes" id="UP000325672"/>
    </source>
</evidence>
<evidence type="ECO:0000313" key="4">
    <source>
        <dbReference type="EMBL" id="KAE8138859.1"/>
    </source>
</evidence>
<evidence type="ECO:0000259" key="3">
    <source>
        <dbReference type="Pfam" id="PF13087"/>
    </source>
</evidence>
<feature type="domain" description="DNA2/NAM7 helicase helicase" evidence="2">
    <location>
        <begin position="533"/>
        <end position="832"/>
    </location>
</feature>